<feature type="chain" id="PRO_5018983150" evidence="3">
    <location>
        <begin position="23"/>
        <end position="257"/>
    </location>
</feature>
<feature type="region of interest" description="Disordered" evidence="2">
    <location>
        <begin position="236"/>
        <end position="257"/>
    </location>
</feature>
<feature type="coiled-coil region" evidence="1">
    <location>
        <begin position="62"/>
        <end position="92"/>
    </location>
</feature>
<evidence type="ECO:0000313" key="4">
    <source>
        <dbReference type="EMBL" id="VEJ44504.1"/>
    </source>
</evidence>
<keyword evidence="3" id="KW-0732">Signal</keyword>
<proteinExistence type="predicted"/>
<dbReference type="RefSeq" id="WP_126601964.1">
    <property type="nucleotide sequence ID" value="NZ_LR134529.1"/>
</dbReference>
<dbReference type="STRING" id="1094497.BVwin_14180"/>
<dbReference type="SUPFAM" id="SSF101082">
    <property type="entry name" value="Typo IV secretion system protein TraC"/>
    <property type="match status" value="1"/>
</dbReference>
<dbReference type="Proteomes" id="UP000274201">
    <property type="component" value="Chromosome"/>
</dbReference>
<protein>
    <submittedName>
        <fullName evidence="4">P-type DNA transfer protein VirB5</fullName>
    </submittedName>
</protein>
<dbReference type="OrthoDB" id="7926589at2"/>
<sequence>MKKIIILLTITAVLGTTNAAKAWWGAGAADLSATVPGWPSFSWGSSPKKAAPKEPSPPQHYVNLIELIKQQLEINKQQLKKTEETHKSVTENRKLGTPQLEAIKTDHTSFFLKDPQWIYNENNYDIFVSKFKSLSDIIKEEKIPDSIDEARKSIEGRKQYAAIVDKAVSLRTFQESENRFKQISELIEQINVTTDLKGIAELQARIKGMLAMVQNETAKLQMVAHSRNAEQALISQQKQKRNMRILNSRNTEMPKIR</sequence>
<feature type="signal peptide" evidence="3">
    <location>
        <begin position="1"/>
        <end position="22"/>
    </location>
</feature>
<dbReference type="CDD" id="cd14262">
    <property type="entry name" value="VirB5_like"/>
    <property type="match status" value="1"/>
</dbReference>
<dbReference type="EMBL" id="LR134529">
    <property type="protein sequence ID" value="VEJ44504.1"/>
    <property type="molecule type" value="Genomic_DNA"/>
</dbReference>
<accession>A0A448V417</accession>
<organism evidence="4 5">
    <name type="scientific">Bartonella vinsonii</name>
    <name type="common">Rochalimaea vinsonii</name>
    <dbReference type="NCBI Taxonomy" id="33047"/>
    <lineage>
        <taxon>Bacteria</taxon>
        <taxon>Pseudomonadati</taxon>
        <taxon>Pseudomonadota</taxon>
        <taxon>Alphaproteobacteria</taxon>
        <taxon>Hyphomicrobiales</taxon>
        <taxon>Bartonellaceae</taxon>
        <taxon>Bartonella</taxon>
    </lineage>
</organism>
<evidence type="ECO:0000313" key="5">
    <source>
        <dbReference type="Proteomes" id="UP000274201"/>
    </source>
</evidence>
<reference evidence="4 5" key="1">
    <citation type="submission" date="2018-12" db="EMBL/GenBank/DDBJ databases">
        <authorList>
            <consortium name="Pathogen Informatics"/>
        </authorList>
    </citation>
    <scope>NUCLEOTIDE SEQUENCE [LARGE SCALE GENOMIC DNA]</scope>
    <source>
        <strain evidence="4 5">NCTC12905</strain>
    </source>
</reference>
<gene>
    <name evidence="4" type="ORF">NCTC12905_00140</name>
</gene>
<dbReference type="Pfam" id="PF07996">
    <property type="entry name" value="T4SS"/>
    <property type="match status" value="1"/>
</dbReference>
<evidence type="ECO:0000256" key="2">
    <source>
        <dbReference type="SAM" id="MobiDB-lite"/>
    </source>
</evidence>
<dbReference type="InterPro" id="IPR023220">
    <property type="entry name" value="T4SS_VirB5-domain"/>
</dbReference>
<dbReference type="Gene3D" id="1.20.58.430">
    <property type="entry name" value="Type IV secretion system, VirB5-domain"/>
    <property type="match status" value="1"/>
</dbReference>
<evidence type="ECO:0000256" key="3">
    <source>
        <dbReference type="SAM" id="SignalP"/>
    </source>
</evidence>
<dbReference type="AlphaFoldDB" id="A0A448V417"/>
<evidence type="ECO:0000256" key="1">
    <source>
        <dbReference type="SAM" id="Coils"/>
    </source>
</evidence>
<name>A0A448V417_BARVI</name>
<dbReference type="InterPro" id="IPR014158">
    <property type="entry name" value="T4SS_VirB5"/>
</dbReference>
<keyword evidence="1" id="KW-0175">Coiled coil</keyword>